<evidence type="ECO:0000313" key="3">
    <source>
        <dbReference type="EMBL" id="PWN34582.1"/>
    </source>
</evidence>
<sequence>MFNVLLVGAGEINFGSTEGPWNHTARLEALLGSNLRIVGLIDPDTERAQKAINDKVRQSIEAQTAWKDTLAFKDVREAKEQLGSSVIALVVIGCPPHFRGTLEKGKNTDVEVLQFFSHAQAILVEKPVAAVDPHSHSLALISKEYEKFEGVCSIGYMLRYLKAVKKIKDTLHAKNLTPTLINGRYFMAYEYARKLSWWNSSVSCGPVVEQATHFVDLIRYFADSPVLFDTVQAHIVEHDEQAGHLSKKGFDEELIDVNDRVPRITMASWKHATGTIGSICHGISLHGTRYDTQLEVLADGWLFRLSGAYTDTPRLDIIKPGTAEIETFSEVDDPFLTEISTVVDASQHLAGHKPLSTFDDALQTYELTWAIRRAGERSSAKRRESKT</sequence>
<reference evidence="3 4" key="1">
    <citation type="journal article" date="2018" name="Mol. Biol. Evol.">
        <title>Broad Genomic Sampling Reveals a Smut Pathogenic Ancestry of the Fungal Clade Ustilaginomycotina.</title>
        <authorList>
            <person name="Kijpornyongpan T."/>
            <person name="Mondo S.J."/>
            <person name="Barry K."/>
            <person name="Sandor L."/>
            <person name="Lee J."/>
            <person name="Lipzen A."/>
            <person name="Pangilinan J."/>
            <person name="LaButti K."/>
            <person name="Hainaut M."/>
            <person name="Henrissat B."/>
            <person name="Grigoriev I.V."/>
            <person name="Spatafora J.W."/>
            <person name="Aime M.C."/>
        </authorList>
    </citation>
    <scope>NUCLEOTIDE SEQUENCE [LARGE SCALE GENOMIC DNA]</scope>
    <source>
        <strain evidence="3 4">MCA 3882</strain>
    </source>
</reference>
<dbReference type="AlphaFoldDB" id="A0A316VAQ5"/>
<dbReference type="GO" id="GO:0000166">
    <property type="term" value="F:nucleotide binding"/>
    <property type="evidence" value="ECO:0007669"/>
    <property type="project" value="InterPro"/>
</dbReference>
<evidence type="ECO:0000313" key="4">
    <source>
        <dbReference type="Proteomes" id="UP000245771"/>
    </source>
</evidence>
<dbReference type="InterPro" id="IPR052515">
    <property type="entry name" value="Gfo/Idh/MocA_Oxidoreductase"/>
</dbReference>
<name>A0A316VAQ5_9BASI</name>
<dbReference type="SUPFAM" id="SSF51735">
    <property type="entry name" value="NAD(P)-binding Rossmann-fold domains"/>
    <property type="match status" value="1"/>
</dbReference>
<dbReference type="PANTHER" id="PTHR43249">
    <property type="entry name" value="UDP-N-ACETYL-2-AMINO-2-DEOXY-D-GLUCURONATE OXIDASE"/>
    <property type="match status" value="1"/>
</dbReference>
<gene>
    <name evidence="3" type="ORF">FA14DRAFT_31853</name>
</gene>
<dbReference type="InterPro" id="IPR000683">
    <property type="entry name" value="Gfo/Idh/MocA-like_OxRdtase_N"/>
</dbReference>
<dbReference type="Gene3D" id="3.40.50.720">
    <property type="entry name" value="NAD(P)-binding Rossmann-like Domain"/>
    <property type="match status" value="1"/>
</dbReference>
<dbReference type="InParanoid" id="A0A316VAQ5"/>
<dbReference type="Gene3D" id="3.30.360.10">
    <property type="entry name" value="Dihydrodipicolinate Reductase, domain 2"/>
    <property type="match status" value="1"/>
</dbReference>
<dbReference type="OrthoDB" id="10250282at2759"/>
<dbReference type="EMBL" id="KZ819603">
    <property type="protein sequence ID" value="PWN34582.1"/>
    <property type="molecule type" value="Genomic_DNA"/>
</dbReference>
<dbReference type="STRING" id="1280837.A0A316VAQ5"/>
<protein>
    <recommendedName>
        <fullName evidence="5">NAD(P)-binding protein</fullName>
    </recommendedName>
</protein>
<feature type="domain" description="Gfo/Idh/MocA-like oxidoreductase N-terminal" evidence="1">
    <location>
        <begin position="2"/>
        <end position="130"/>
    </location>
</feature>
<proteinExistence type="predicted"/>
<keyword evidence="4" id="KW-1185">Reference proteome</keyword>
<organism evidence="3 4">
    <name type="scientific">Meira miltonrushii</name>
    <dbReference type="NCBI Taxonomy" id="1280837"/>
    <lineage>
        <taxon>Eukaryota</taxon>
        <taxon>Fungi</taxon>
        <taxon>Dikarya</taxon>
        <taxon>Basidiomycota</taxon>
        <taxon>Ustilaginomycotina</taxon>
        <taxon>Exobasidiomycetes</taxon>
        <taxon>Exobasidiales</taxon>
        <taxon>Brachybasidiaceae</taxon>
        <taxon>Meira</taxon>
    </lineage>
</organism>
<dbReference type="RefSeq" id="XP_025354884.1">
    <property type="nucleotide sequence ID" value="XM_025502182.1"/>
</dbReference>
<evidence type="ECO:0008006" key="5">
    <source>
        <dbReference type="Google" id="ProtNLM"/>
    </source>
</evidence>
<dbReference type="GeneID" id="37023963"/>
<dbReference type="InterPro" id="IPR013944">
    <property type="entry name" value="OxRdtase_put_C"/>
</dbReference>
<dbReference type="InterPro" id="IPR036291">
    <property type="entry name" value="NAD(P)-bd_dom_sf"/>
</dbReference>
<dbReference type="Pfam" id="PF01408">
    <property type="entry name" value="GFO_IDH_MocA"/>
    <property type="match status" value="1"/>
</dbReference>
<dbReference type="SUPFAM" id="SSF55347">
    <property type="entry name" value="Glyceraldehyde-3-phosphate dehydrogenase-like, C-terminal domain"/>
    <property type="match status" value="1"/>
</dbReference>
<dbReference type="PANTHER" id="PTHR43249:SF1">
    <property type="entry name" value="D-GLUCOSIDE 3-DEHYDROGENASE"/>
    <property type="match status" value="1"/>
</dbReference>
<evidence type="ECO:0000259" key="2">
    <source>
        <dbReference type="Pfam" id="PF08635"/>
    </source>
</evidence>
<dbReference type="Proteomes" id="UP000245771">
    <property type="component" value="Unassembled WGS sequence"/>
</dbReference>
<accession>A0A316VAQ5</accession>
<evidence type="ECO:0000259" key="1">
    <source>
        <dbReference type="Pfam" id="PF01408"/>
    </source>
</evidence>
<feature type="domain" description="Oxidoreductase putative C-terminal" evidence="2">
    <location>
        <begin position="159"/>
        <end position="301"/>
    </location>
</feature>
<dbReference type="Pfam" id="PF08635">
    <property type="entry name" value="ox_reductase_C"/>
    <property type="match status" value="1"/>
</dbReference>